<organism evidence="1">
    <name type="scientific">marine sediment metagenome</name>
    <dbReference type="NCBI Taxonomy" id="412755"/>
    <lineage>
        <taxon>unclassified sequences</taxon>
        <taxon>metagenomes</taxon>
        <taxon>ecological metagenomes</taxon>
    </lineage>
</organism>
<evidence type="ECO:0000313" key="1">
    <source>
        <dbReference type="EMBL" id="KTF06787.1"/>
    </source>
</evidence>
<dbReference type="EMBL" id="AYSL01000940">
    <property type="protein sequence ID" value="KTF06787.1"/>
    <property type="molecule type" value="Genomic_DNA"/>
</dbReference>
<accession>A0A1B6NVK3</accession>
<proteinExistence type="predicted"/>
<dbReference type="AlphaFoldDB" id="A0A1B6NVK3"/>
<protein>
    <submittedName>
        <fullName evidence="1">Uncharacterized protein</fullName>
    </submittedName>
</protein>
<comment type="caution">
    <text evidence="1">The sequence shown here is derived from an EMBL/GenBank/DDBJ whole genome shotgun (WGS) entry which is preliminary data.</text>
</comment>
<gene>
    <name evidence="1" type="ORF">MGSAQ_001718</name>
</gene>
<name>A0A1B6NVK3_9ZZZZ</name>
<reference evidence="1" key="1">
    <citation type="submission" date="2013-11" db="EMBL/GenBank/DDBJ databases">
        <title>Microbial diversity, functional groups and degradation webs in Northern and Southern Mediterranean and Red Sea marine crude oil polluted sites.</title>
        <authorList>
            <person name="Daffonchio D."/>
            <person name="Mapelli F."/>
            <person name="Ferrer M."/>
            <person name="Richter M."/>
            <person name="Cherif A."/>
            <person name="Malkawi H.I."/>
            <person name="Yakimov M.M."/>
            <person name="Abdel-Fattah Y.R."/>
            <person name="Blaghen M."/>
            <person name="Golyshin P.N."/>
            <person name="Kalogerakis N."/>
            <person name="Boon N."/>
            <person name="Magagnini M."/>
            <person name="Fava F."/>
        </authorList>
    </citation>
    <scope>NUCLEOTIDE SEQUENCE</scope>
</reference>
<sequence>MHYGYFCTLGNLYFCQTFCTATSTDGNSFLPSFLTSLVYP</sequence>